<dbReference type="AlphaFoldDB" id="A0A3N0VKW4"/>
<dbReference type="GO" id="GO:0005737">
    <property type="term" value="C:cytoplasm"/>
    <property type="evidence" value="ECO:0007669"/>
    <property type="project" value="UniProtKB-SubCell"/>
</dbReference>
<dbReference type="PANTHER" id="PTHR10695">
    <property type="entry name" value="DEPHOSPHO-COA KINASE-RELATED"/>
    <property type="match status" value="1"/>
</dbReference>
<sequence length="198" mass="21482">MSLAIGLTGGVASGKSYVQGLFAELGVPIIEADDVGRAVVQPGEPALAEIAARFGADMLLADGHLNRPRMRERVFQDAAALRELEAITHPHIRARLRAWRDAQTAPYCLLSAAILLESGMSTLVSRVLVVDAPEQDQLSRLIRRDGIAEPLARAMLARQWTRAERLARADDLIDNPEPAGDLRPAVLALHRRYLGLAG</sequence>
<evidence type="ECO:0000256" key="4">
    <source>
        <dbReference type="ARBA" id="ARBA00022993"/>
    </source>
</evidence>
<evidence type="ECO:0000256" key="3">
    <source>
        <dbReference type="ARBA" id="ARBA00022840"/>
    </source>
</evidence>
<gene>
    <name evidence="5" type="primary">coaE</name>
    <name evidence="7" type="ORF">ED208_02485</name>
</gene>
<evidence type="ECO:0000256" key="1">
    <source>
        <dbReference type="ARBA" id="ARBA00009018"/>
    </source>
</evidence>
<evidence type="ECO:0000256" key="6">
    <source>
        <dbReference type="NCBIfam" id="TIGR00152"/>
    </source>
</evidence>
<evidence type="ECO:0000313" key="8">
    <source>
        <dbReference type="Proteomes" id="UP000282106"/>
    </source>
</evidence>
<feature type="binding site" evidence="5">
    <location>
        <begin position="12"/>
        <end position="17"/>
    </location>
    <ligand>
        <name>ATP</name>
        <dbReference type="ChEBI" id="CHEBI:30616"/>
    </ligand>
</feature>
<dbReference type="InterPro" id="IPR001977">
    <property type="entry name" value="Depp_CoAkinase"/>
</dbReference>
<dbReference type="GO" id="GO:0005524">
    <property type="term" value="F:ATP binding"/>
    <property type="evidence" value="ECO:0007669"/>
    <property type="project" value="UniProtKB-UniRule"/>
</dbReference>
<organism evidence="7 8">
    <name type="scientific">Stagnimonas aquatica</name>
    <dbReference type="NCBI Taxonomy" id="2689987"/>
    <lineage>
        <taxon>Bacteria</taxon>
        <taxon>Pseudomonadati</taxon>
        <taxon>Pseudomonadota</taxon>
        <taxon>Gammaproteobacteria</taxon>
        <taxon>Nevskiales</taxon>
        <taxon>Nevskiaceae</taxon>
        <taxon>Stagnimonas</taxon>
    </lineage>
</organism>
<dbReference type="InterPro" id="IPR027417">
    <property type="entry name" value="P-loop_NTPase"/>
</dbReference>
<dbReference type="UniPathway" id="UPA00241">
    <property type="reaction ID" value="UER00356"/>
</dbReference>
<dbReference type="SUPFAM" id="SSF52540">
    <property type="entry name" value="P-loop containing nucleoside triphosphate hydrolases"/>
    <property type="match status" value="1"/>
</dbReference>
<dbReference type="FunCoup" id="A0A3N0VKW4">
    <property type="interactions" value="437"/>
</dbReference>
<dbReference type="HAMAP" id="MF_00376">
    <property type="entry name" value="Dephospho_CoA_kinase"/>
    <property type="match status" value="1"/>
</dbReference>
<keyword evidence="4 5" id="KW-0173">Coenzyme A biosynthesis</keyword>
<accession>A0A3N0VKW4</accession>
<dbReference type="Gene3D" id="3.40.50.300">
    <property type="entry name" value="P-loop containing nucleotide triphosphate hydrolases"/>
    <property type="match status" value="1"/>
</dbReference>
<dbReference type="Proteomes" id="UP000282106">
    <property type="component" value="Unassembled WGS sequence"/>
</dbReference>
<dbReference type="Pfam" id="PF01121">
    <property type="entry name" value="CoaE"/>
    <property type="match status" value="1"/>
</dbReference>
<evidence type="ECO:0000313" key="7">
    <source>
        <dbReference type="EMBL" id="ROH93406.1"/>
    </source>
</evidence>
<dbReference type="RefSeq" id="WP_123210261.1">
    <property type="nucleotide sequence ID" value="NZ_RJVO01000001.1"/>
</dbReference>
<proteinExistence type="inferred from homology"/>
<comment type="subcellular location">
    <subcellularLocation>
        <location evidence="5">Cytoplasm</location>
    </subcellularLocation>
</comment>
<dbReference type="GO" id="GO:0004140">
    <property type="term" value="F:dephospho-CoA kinase activity"/>
    <property type="evidence" value="ECO:0007669"/>
    <property type="project" value="UniProtKB-UniRule"/>
</dbReference>
<reference evidence="7 8" key="1">
    <citation type="submission" date="2018-10" db="EMBL/GenBank/DDBJ databases">
        <authorList>
            <person name="Chen W.-M."/>
        </authorList>
    </citation>
    <scope>NUCLEOTIDE SEQUENCE [LARGE SCALE GENOMIC DNA]</scope>
    <source>
        <strain evidence="7 8">THS-13</strain>
    </source>
</reference>
<dbReference type="EC" id="2.7.1.24" evidence="5 6"/>
<evidence type="ECO:0000256" key="2">
    <source>
        <dbReference type="ARBA" id="ARBA00022741"/>
    </source>
</evidence>
<comment type="caution">
    <text evidence="7">The sequence shown here is derived from an EMBL/GenBank/DDBJ whole genome shotgun (WGS) entry which is preliminary data.</text>
</comment>
<dbReference type="NCBIfam" id="TIGR00152">
    <property type="entry name" value="dephospho-CoA kinase"/>
    <property type="match status" value="1"/>
</dbReference>
<protein>
    <recommendedName>
        <fullName evidence="5 6">Dephospho-CoA kinase</fullName>
        <ecNumber evidence="5 6">2.7.1.24</ecNumber>
    </recommendedName>
    <alternativeName>
        <fullName evidence="5">Dephosphocoenzyme A kinase</fullName>
    </alternativeName>
</protein>
<dbReference type="CDD" id="cd02022">
    <property type="entry name" value="DPCK"/>
    <property type="match status" value="1"/>
</dbReference>
<keyword evidence="2 5" id="KW-0547">Nucleotide-binding</keyword>
<comment type="catalytic activity">
    <reaction evidence="5">
        <text>3'-dephospho-CoA + ATP = ADP + CoA + H(+)</text>
        <dbReference type="Rhea" id="RHEA:18245"/>
        <dbReference type="ChEBI" id="CHEBI:15378"/>
        <dbReference type="ChEBI" id="CHEBI:30616"/>
        <dbReference type="ChEBI" id="CHEBI:57287"/>
        <dbReference type="ChEBI" id="CHEBI:57328"/>
        <dbReference type="ChEBI" id="CHEBI:456216"/>
        <dbReference type="EC" id="2.7.1.24"/>
    </reaction>
</comment>
<comment type="pathway">
    <text evidence="5">Cofactor biosynthesis; coenzyme A biosynthesis; CoA from (R)-pantothenate: step 5/5.</text>
</comment>
<dbReference type="EMBL" id="RJVO01000001">
    <property type="protein sequence ID" value="ROH93406.1"/>
    <property type="molecule type" value="Genomic_DNA"/>
</dbReference>
<keyword evidence="8" id="KW-1185">Reference proteome</keyword>
<dbReference type="PROSITE" id="PS51219">
    <property type="entry name" value="DPCK"/>
    <property type="match status" value="1"/>
</dbReference>
<dbReference type="PANTHER" id="PTHR10695:SF46">
    <property type="entry name" value="BIFUNCTIONAL COENZYME A SYNTHASE-RELATED"/>
    <property type="match status" value="1"/>
</dbReference>
<dbReference type="GO" id="GO:0015937">
    <property type="term" value="P:coenzyme A biosynthetic process"/>
    <property type="evidence" value="ECO:0007669"/>
    <property type="project" value="UniProtKB-UniRule"/>
</dbReference>
<evidence type="ECO:0000256" key="5">
    <source>
        <dbReference type="HAMAP-Rule" id="MF_00376"/>
    </source>
</evidence>
<keyword evidence="5 7" id="KW-0418">Kinase</keyword>
<comment type="similarity">
    <text evidence="1 5">Belongs to the CoaE family.</text>
</comment>
<keyword evidence="5" id="KW-0963">Cytoplasm</keyword>
<comment type="function">
    <text evidence="5">Catalyzes the phosphorylation of the 3'-hydroxyl group of dephosphocoenzyme A to form coenzyme A.</text>
</comment>
<keyword evidence="3 5" id="KW-0067">ATP-binding</keyword>
<keyword evidence="5 7" id="KW-0808">Transferase</keyword>
<name>A0A3N0VKW4_9GAMM</name>
<dbReference type="InParanoid" id="A0A3N0VKW4"/>